<dbReference type="Pfam" id="PF00561">
    <property type="entry name" value="Abhydrolase_1"/>
    <property type="match status" value="1"/>
</dbReference>
<evidence type="ECO:0000256" key="3">
    <source>
        <dbReference type="SAM" id="MobiDB-lite"/>
    </source>
</evidence>
<comment type="similarity">
    <text evidence="1">Belongs to the AB hydrolase superfamily.</text>
</comment>
<dbReference type="GO" id="GO:0016020">
    <property type="term" value="C:membrane"/>
    <property type="evidence" value="ECO:0007669"/>
    <property type="project" value="TreeGrafter"/>
</dbReference>
<evidence type="ECO:0000259" key="4">
    <source>
        <dbReference type="Pfam" id="PF00561"/>
    </source>
</evidence>
<protein>
    <submittedName>
        <fullName evidence="6">Serine hydrolase-like protein 2</fullName>
    </submittedName>
</protein>
<sequence length="374" mass="42012">MGNVSRVPFCLTFCPRPATYVSSSAYSTRPPTVPHAEPRILQRSSDGHASAGPERWVKMPLSGTLARGLLSELKLPVPWGHIAAKTWGSLKGHPVLCLHGWLDNANSFDRLIPLLPQDLYYIAMDFGGHGLSSHYSPGVQYHYQDFVNEIRRVAAALKWHRFSIMGHSFGGTVGGMFSCVFPEMVDKLILLDSLPFFVDCSEIDNLLIYKQRAIEQVLQLEASTKPPTVHSPEEVLQRLLQNNAAVGEECGKLLLQRGTTQVASGLVLNRDRRISLPELCFDFISKDQLLRCIQNLQAHVLIVKAQQGLYSLRREDTDRTPMNLITGMLQAILKKRYQFVEIPGNHYIHMNEPYKLAKIVSAFLKSEVRPLSKL</sequence>
<proteinExistence type="inferred from homology"/>
<feature type="region of interest" description="Disordered" evidence="3">
    <location>
        <begin position="27"/>
        <end position="54"/>
    </location>
</feature>
<keyword evidence="5" id="KW-1185">Reference proteome</keyword>
<dbReference type="OrthoDB" id="190201at2759"/>
<evidence type="ECO:0000256" key="1">
    <source>
        <dbReference type="ARBA" id="ARBA00008645"/>
    </source>
</evidence>
<organism evidence="5 6">
    <name type="scientific">Orycteropus afer afer</name>
    <dbReference type="NCBI Taxonomy" id="1230840"/>
    <lineage>
        <taxon>Eukaryota</taxon>
        <taxon>Metazoa</taxon>
        <taxon>Chordata</taxon>
        <taxon>Craniata</taxon>
        <taxon>Vertebrata</taxon>
        <taxon>Euteleostomi</taxon>
        <taxon>Mammalia</taxon>
        <taxon>Eutheria</taxon>
        <taxon>Afrotheria</taxon>
        <taxon>Tubulidentata</taxon>
        <taxon>Orycteropodidae</taxon>
        <taxon>Orycteropus</taxon>
    </lineage>
</organism>
<dbReference type="PANTHER" id="PTHR43798">
    <property type="entry name" value="MONOACYLGLYCEROL LIPASE"/>
    <property type="match status" value="1"/>
</dbReference>
<dbReference type="AlphaFoldDB" id="A0A8B7A187"/>
<dbReference type="Proteomes" id="UP000694850">
    <property type="component" value="Unplaced"/>
</dbReference>
<evidence type="ECO:0000256" key="2">
    <source>
        <dbReference type="ARBA" id="ARBA00022801"/>
    </source>
</evidence>
<dbReference type="CTD" id="253190"/>
<dbReference type="GeneID" id="103197814"/>
<gene>
    <name evidence="6" type="primary">SERHL2</name>
</gene>
<feature type="domain" description="AB hydrolase-1" evidence="4">
    <location>
        <begin position="94"/>
        <end position="195"/>
    </location>
</feature>
<dbReference type="InterPro" id="IPR000073">
    <property type="entry name" value="AB_hydrolase_1"/>
</dbReference>
<dbReference type="PRINTS" id="PR00111">
    <property type="entry name" value="ABHYDROLASE"/>
</dbReference>
<evidence type="ECO:0000313" key="5">
    <source>
        <dbReference type="Proteomes" id="UP000694850"/>
    </source>
</evidence>
<dbReference type="RefSeq" id="XP_007939981.1">
    <property type="nucleotide sequence ID" value="XM_007941790.1"/>
</dbReference>
<keyword evidence="2" id="KW-0378">Hydrolase</keyword>
<name>A0A8B7A187_ORYAF</name>
<dbReference type="InterPro" id="IPR029058">
    <property type="entry name" value="AB_hydrolase_fold"/>
</dbReference>
<accession>A0A8B7A187</accession>
<reference evidence="6" key="1">
    <citation type="submission" date="2025-08" db="UniProtKB">
        <authorList>
            <consortium name="RefSeq"/>
        </authorList>
    </citation>
    <scope>IDENTIFICATION</scope>
</reference>
<dbReference type="SUPFAM" id="SSF53474">
    <property type="entry name" value="alpha/beta-Hydrolases"/>
    <property type="match status" value="1"/>
</dbReference>
<evidence type="ECO:0000313" key="6">
    <source>
        <dbReference type="RefSeq" id="XP_007939981.1"/>
    </source>
</evidence>
<dbReference type="InterPro" id="IPR050266">
    <property type="entry name" value="AB_hydrolase_sf"/>
</dbReference>
<dbReference type="PANTHER" id="PTHR43798:SF14">
    <property type="entry name" value="SERINE HYDROLASE-LIKE PROTEIN DDB_G0286239"/>
    <property type="match status" value="1"/>
</dbReference>
<dbReference type="GO" id="GO:0016787">
    <property type="term" value="F:hydrolase activity"/>
    <property type="evidence" value="ECO:0007669"/>
    <property type="project" value="UniProtKB-KW"/>
</dbReference>
<dbReference type="Gene3D" id="3.40.50.1820">
    <property type="entry name" value="alpha/beta hydrolase"/>
    <property type="match status" value="1"/>
</dbReference>